<proteinExistence type="predicted"/>
<protein>
    <submittedName>
        <fullName evidence="2">Uncharacterized protein</fullName>
    </submittedName>
</protein>
<evidence type="ECO:0000256" key="1">
    <source>
        <dbReference type="SAM" id="MobiDB-lite"/>
    </source>
</evidence>
<reference evidence="2 3" key="1">
    <citation type="submission" date="2016-07" db="EMBL/GenBank/DDBJ databases">
        <title>Genome analysis of Sphingobacterium siyangense T12B17.</title>
        <authorList>
            <person name="Xu D."/>
            <person name="Su Y."/>
            <person name="Zheng S."/>
        </authorList>
    </citation>
    <scope>NUCLEOTIDE SEQUENCE [LARGE SCALE GENOMIC DNA]</scope>
    <source>
        <strain evidence="2 3">T12B17</strain>
    </source>
</reference>
<feature type="compositionally biased region" description="Low complexity" evidence="1">
    <location>
        <begin position="270"/>
        <end position="286"/>
    </location>
</feature>
<comment type="caution">
    <text evidence="2">The sequence shown here is derived from an EMBL/GenBank/DDBJ whole genome shotgun (WGS) entry which is preliminary data.</text>
</comment>
<organism evidence="2 3">
    <name type="scientific">Sphingobacterium siyangense</name>
    <dbReference type="NCBI Taxonomy" id="459529"/>
    <lineage>
        <taxon>Bacteria</taxon>
        <taxon>Pseudomonadati</taxon>
        <taxon>Bacteroidota</taxon>
        <taxon>Sphingobacteriia</taxon>
        <taxon>Sphingobacteriales</taxon>
        <taxon>Sphingobacteriaceae</taxon>
        <taxon>Sphingobacterium</taxon>
    </lineage>
</organism>
<feature type="compositionally biased region" description="Polar residues" evidence="1">
    <location>
        <begin position="287"/>
        <end position="297"/>
    </location>
</feature>
<keyword evidence="3" id="KW-1185">Reference proteome</keyword>
<feature type="region of interest" description="Disordered" evidence="1">
    <location>
        <begin position="270"/>
        <end position="297"/>
    </location>
</feature>
<dbReference type="AlphaFoldDB" id="A0A420FXR2"/>
<gene>
    <name evidence="2" type="ORF">BCY89_27315</name>
</gene>
<evidence type="ECO:0000313" key="2">
    <source>
        <dbReference type="EMBL" id="RKF37702.1"/>
    </source>
</evidence>
<name>A0A420FXR2_9SPHI</name>
<dbReference type="Proteomes" id="UP000286402">
    <property type="component" value="Unassembled WGS sequence"/>
</dbReference>
<dbReference type="RefSeq" id="WP_120333899.1">
    <property type="nucleotide sequence ID" value="NZ_MCAQ01000009.1"/>
</dbReference>
<sequence length="297" mass="33291">MRTKIKLDFKSLEKELDILTNQKLTTILGGVMSAEEKVSYVGFYESMRDTQEWSMLMEFDLKYPGNINETKEEKLAYLKKYEDPNSSLGRTYKSYAVSVDLVSRAKKFVAPQPMSNLEQDQEQKKMQEDAGSMFNEVNIGTNGSTALGTKYLIVRSAEELRNYFRAKGMQIDVQTNMVGAQEVITNLILPTKKQGNHDPNTTDGLLTSFYNGYGVQDVTTDISVDKGRYTNQNASVKLYQVDIVGLSNFLNANDFDSLYNELYMMPGSTTDGTTSDDMSSVSVPVTNPGTTYFGNPH</sequence>
<evidence type="ECO:0000313" key="3">
    <source>
        <dbReference type="Proteomes" id="UP000286402"/>
    </source>
</evidence>
<accession>A0A420FXR2</accession>
<dbReference type="EMBL" id="MCAQ01000009">
    <property type="protein sequence ID" value="RKF37702.1"/>
    <property type="molecule type" value="Genomic_DNA"/>
</dbReference>